<dbReference type="EMBL" id="CQPA01000006">
    <property type="protein sequence ID" value="CNT87771.1"/>
    <property type="molecule type" value="Genomic_DNA"/>
</dbReference>
<protein>
    <submittedName>
        <fullName evidence="1">Uncharacterized protein</fullName>
    </submittedName>
</protein>
<accession>A0A655BZF4</accession>
<gene>
    <name evidence="1" type="ORF">ERS008198_01324</name>
</gene>
<name>A0A655BZF4_SALET</name>
<evidence type="ECO:0000313" key="2">
    <source>
        <dbReference type="Proteomes" id="UP000041314"/>
    </source>
</evidence>
<dbReference type="AlphaFoldDB" id="A0A655BZF4"/>
<organism evidence="1 2">
    <name type="scientific">Salmonella enterica subsp. enterica serovar Bovismorbificans</name>
    <dbReference type="NCBI Taxonomy" id="58097"/>
    <lineage>
        <taxon>Bacteria</taxon>
        <taxon>Pseudomonadati</taxon>
        <taxon>Pseudomonadota</taxon>
        <taxon>Gammaproteobacteria</taxon>
        <taxon>Enterobacterales</taxon>
        <taxon>Enterobacteriaceae</taxon>
        <taxon>Salmonella</taxon>
    </lineage>
</organism>
<sequence>MNLILNPVQTGHQQGGKAQIRVSRRVREANFDTARFRRRHHRNTDGGGTVTGGVGQHHRRFVTRDQTLVGVGGRVRQGVDGFGVFDDAADVVQRLFRQAGIFVAREQVGAVLRQRHVAVHTGTVIAEHRFWHKGRGLTEAVSHVMHDIFVNLNFVGFFGHGVKAGRHFVLTCGRYFVMVRFNDQAHLLHDQTHFRTDILRGVNWRNREITAFHARTMAFVAAFVLGRGVPGAFNIVNRNM</sequence>
<evidence type="ECO:0000313" key="1">
    <source>
        <dbReference type="EMBL" id="CNT87771.1"/>
    </source>
</evidence>
<reference evidence="1 2" key="1">
    <citation type="submission" date="2015-03" db="EMBL/GenBank/DDBJ databases">
        <authorList>
            <consortium name="Pathogen Informatics"/>
        </authorList>
    </citation>
    <scope>NUCLEOTIDE SEQUENCE [LARGE SCALE GENOMIC DNA]</scope>
    <source>
        <strain evidence="1 2">A1104</strain>
    </source>
</reference>
<proteinExistence type="predicted"/>
<dbReference type="Proteomes" id="UP000041314">
    <property type="component" value="Unassembled WGS sequence"/>
</dbReference>